<dbReference type="AlphaFoldDB" id="A0A9J5W745"/>
<keyword evidence="3" id="KW-1185">Reference proteome</keyword>
<evidence type="ECO:0000313" key="3">
    <source>
        <dbReference type="Proteomes" id="UP000824120"/>
    </source>
</evidence>
<protein>
    <submittedName>
        <fullName evidence="2">Uncharacterized protein</fullName>
    </submittedName>
</protein>
<comment type="caution">
    <text evidence="2">The sequence shown here is derived from an EMBL/GenBank/DDBJ whole genome shotgun (WGS) entry which is preliminary data.</text>
</comment>
<feature type="region of interest" description="Disordered" evidence="1">
    <location>
        <begin position="187"/>
        <end position="229"/>
    </location>
</feature>
<evidence type="ECO:0000256" key="1">
    <source>
        <dbReference type="SAM" id="MobiDB-lite"/>
    </source>
</evidence>
<reference evidence="2 3" key="1">
    <citation type="submission" date="2020-09" db="EMBL/GenBank/DDBJ databases">
        <title>De no assembly of potato wild relative species, Solanum commersonii.</title>
        <authorList>
            <person name="Cho K."/>
        </authorList>
    </citation>
    <scope>NUCLEOTIDE SEQUENCE [LARGE SCALE GENOMIC DNA]</scope>
    <source>
        <strain evidence="2">LZ3.2</strain>
        <tissue evidence="2">Leaf</tissue>
    </source>
</reference>
<feature type="compositionally biased region" description="Polar residues" evidence="1">
    <location>
        <begin position="201"/>
        <end position="227"/>
    </location>
</feature>
<name>A0A9J5W745_SOLCO</name>
<feature type="region of interest" description="Disordered" evidence="1">
    <location>
        <begin position="87"/>
        <end position="142"/>
    </location>
</feature>
<feature type="region of interest" description="Disordered" evidence="1">
    <location>
        <begin position="24"/>
        <end position="49"/>
    </location>
</feature>
<gene>
    <name evidence="2" type="ORF">H5410_061112</name>
</gene>
<proteinExistence type="predicted"/>
<dbReference type="Proteomes" id="UP000824120">
    <property type="component" value="Chromosome 12"/>
</dbReference>
<sequence length="245" mass="27056">MNRSIPPTKTTDKSVTISKAISMNYNANEAQGREQPSGGSKNMEKNIEVSSKFINQSNLADNPNASKVFVESHLGKEKSINQIVRKGNCGDHDQMNKGANGEQKRDSEHDKDHTPMANNNITGKLAPNAHNQHDHNNSCNLLNSKKQNEHEKGIHNVKADGNKQNVVTTNKGNIIMDPRIPLPIKVSSNFDTYRPKHPKANQFSPKKNQNRPPFSNSGNKNTNSQIPEPSLPTVVQCLATRLAVN</sequence>
<dbReference type="OrthoDB" id="10530858at2759"/>
<evidence type="ECO:0000313" key="2">
    <source>
        <dbReference type="EMBL" id="KAG5571346.1"/>
    </source>
</evidence>
<dbReference type="EMBL" id="JACXVP010000012">
    <property type="protein sequence ID" value="KAG5571346.1"/>
    <property type="molecule type" value="Genomic_DNA"/>
</dbReference>
<feature type="compositionally biased region" description="Basic and acidic residues" evidence="1">
    <location>
        <begin position="102"/>
        <end position="114"/>
    </location>
</feature>
<accession>A0A9J5W745</accession>
<organism evidence="2 3">
    <name type="scientific">Solanum commersonii</name>
    <name type="common">Commerson's wild potato</name>
    <name type="synonym">Commerson's nightshade</name>
    <dbReference type="NCBI Taxonomy" id="4109"/>
    <lineage>
        <taxon>Eukaryota</taxon>
        <taxon>Viridiplantae</taxon>
        <taxon>Streptophyta</taxon>
        <taxon>Embryophyta</taxon>
        <taxon>Tracheophyta</taxon>
        <taxon>Spermatophyta</taxon>
        <taxon>Magnoliopsida</taxon>
        <taxon>eudicotyledons</taxon>
        <taxon>Gunneridae</taxon>
        <taxon>Pentapetalae</taxon>
        <taxon>asterids</taxon>
        <taxon>lamiids</taxon>
        <taxon>Solanales</taxon>
        <taxon>Solanaceae</taxon>
        <taxon>Solanoideae</taxon>
        <taxon>Solaneae</taxon>
        <taxon>Solanum</taxon>
    </lineage>
</organism>